<evidence type="ECO:0000313" key="2">
    <source>
        <dbReference type="Proteomes" id="UP000651050"/>
    </source>
</evidence>
<comment type="caution">
    <text evidence="1">The sequence shown here is derived from an EMBL/GenBank/DDBJ whole genome shotgun (WGS) entry which is preliminary data.</text>
</comment>
<sequence length="117" mass="13077">MGTQLTSLIVEGFVHDSEPVTLANVIYLLSERQWHRFAIDHGTIHWRDLSSHPVSPNSVGNAAYPWRSMDRELELPTAISGFSVSGQWPNVRVEFKLENGHVFVVFSSGEAASYHAV</sequence>
<protein>
    <submittedName>
        <fullName evidence="1">Uncharacterized protein</fullName>
    </submittedName>
</protein>
<organism evidence="1 2">
    <name type="scientific">Caenimonas aquaedulcis</name>
    <dbReference type="NCBI Taxonomy" id="2793270"/>
    <lineage>
        <taxon>Bacteria</taxon>
        <taxon>Pseudomonadati</taxon>
        <taxon>Pseudomonadota</taxon>
        <taxon>Betaproteobacteria</taxon>
        <taxon>Burkholderiales</taxon>
        <taxon>Comamonadaceae</taxon>
        <taxon>Caenimonas</taxon>
    </lineage>
</organism>
<dbReference type="EMBL" id="JADWYS010000001">
    <property type="protein sequence ID" value="MBG9389877.1"/>
    <property type="molecule type" value="Genomic_DNA"/>
</dbReference>
<gene>
    <name evidence="1" type="ORF">I5803_17735</name>
</gene>
<proteinExistence type="predicted"/>
<dbReference type="Proteomes" id="UP000651050">
    <property type="component" value="Unassembled WGS sequence"/>
</dbReference>
<keyword evidence="2" id="KW-1185">Reference proteome</keyword>
<reference evidence="1" key="1">
    <citation type="submission" date="2020-11" db="EMBL/GenBank/DDBJ databases">
        <title>Bacterial whole genome sequence for Caenimonas sp. DR4.4.</title>
        <authorList>
            <person name="Le V."/>
            <person name="Ko S.-R."/>
            <person name="Ahn C.-Y."/>
            <person name="Oh H.-M."/>
        </authorList>
    </citation>
    <scope>NUCLEOTIDE SEQUENCE</scope>
    <source>
        <strain evidence="1">DR4.4</strain>
    </source>
</reference>
<accession>A0A931H7I1</accession>
<dbReference type="AlphaFoldDB" id="A0A931H7I1"/>
<dbReference type="RefSeq" id="WP_196987648.1">
    <property type="nucleotide sequence ID" value="NZ_JADWYS010000001.1"/>
</dbReference>
<name>A0A931H7I1_9BURK</name>
<evidence type="ECO:0000313" key="1">
    <source>
        <dbReference type="EMBL" id="MBG9389877.1"/>
    </source>
</evidence>